<dbReference type="Gene3D" id="3.40.50.150">
    <property type="entry name" value="Vaccinia Virus protein VP39"/>
    <property type="match status" value="1"/>
</dbReference>
<comment type="caution">
    <text evidence="8">The sequence shown here is derived from an EMBL/GenBank/DDBJ whole genome shotgun (WGS) entry which is preliminary data.</text>
</comment>
<comment type="function">
    <text evidence="7">Catalyzes the methyl esterification of L-isoaspartyl residues in peptides and proteins that result from spontaneous decomposition of normal L-aspartyl and L-asparaginyl residues. It plays a role in the repair and/or degradation of damaged proteins.</text>
</comment>
<dbReference type="GO" id="GO:0004719">
    <property type="term" value="F:protein-L-isoaspartate (D-aspartate) O-methyltransferase activity"/>
    <property type="evidence" value="ECO:0007669"/>
    <property type="project" value="UniProtKB-UniRule"/>
</dbReference>
<protein>
    <recommendedName>
        <fullName evidence="7">Protein-L-isoaspartate O-methyltransferase</fullName>
        <ecNumber evidence="7">2.1.1.77</ecNumber>
    </recommendedName>
    <alternativeName>
        <fullName evidence="7">L-isoaspartyl protein carboxyl methyltransferase</fullName>
    </alternativeName>
    <alternativeName>
        <fullName evidence="7">Protein L-isoaspartyl methyltransferase</fullName>
    </alternativeName>
    <alternativeName>
        <fullName evidence="7">Protein-beta-aspartate methyltransferase</fullName>
        <shortName evidence="7">PIMT</shortName>
    </alternativeName>
</protein>
<evidence type="ECO:0000256" key="7">
    <source>
        <dbReference type="HAMAP-Rule" id="MF_00090"/>
    </source>
</evidence>
<dbReference type="EMBL" id="MHFR01000043">
    <property type="protein sequence ID" value="OGW97237.1"/>
    <property type="molecule type" value="Genomic_DNA"/>
</dbReference>
<evidence type="ECO:0000256" key="1">
    <source>
        <dbReference type="ARBA" id="ARBA00004496"/>
    </source>
</evidence>
<dbReference type="Proteomes" id="UP000178187">
    <property type="component" value="Unassembled WGS sequence"/>
</dbReference>
<dbReference type="SUPFAM" id="SSF53335">
    <property type="entry name" value="S-adenosyl-L-methionine-dependent methyltransferases"/>
    <property type="match status" value="1"/>
</dbReference>
<dbReference type="PANTHER" id="PTHR11579">
    <property type="entry name" value="PROTEIN-L-ISOASPARTATE O-METHYLTRANSFERASE"/>
    <property type="match status" value="1"/>
</dbReference>
<gene>
    <name evidence="7" type="primary">pcm</name>
    <name evidence="8" type="ORF">A3G33_08665</name>
</gene>
<dbReference type="GO" id="GO:0032259">
    <property type="term" value="P:methylation"/>
    <property type="evidence" value="ECO:0007669"/>
    <property type="project" value="UniProtKB-KW"/>
</dbReference>
<dbReference type="InterPro" id="IPR029063">
    <property type="entry name" value="SAM-dependent_MTases_sf"/>
</dbReference>
<dbReference type="FunFam" id="3.40.50.150:FF:000010">
    <property type="entry name" value="Protein-L-isoaspartate O-methyltransferase"/>
    <property type="match status" value="1"/>
</dbReference>
<name>A0A1G1KWE1_9BACT</name>
<accession>A0A1G1KWE1</accession>
<comment type="catalytic activity">
    <reaction evidence="7">
        <text>[protein]-L-isoaspartate + S-adenosyl-L-methionine = [protein]-L-isoaspartate alpha-methyl ester + S-adenosyl-L-homocysteine</text>
        <dbReference type="Rhea" id="RHEA:12705"/>
        <dbReference type="Rhea" id="RHEA-COMP:12143"/>
        <dbReference type="Rhea" id="RHEA-COMP:12144"/>
        <dbReference type="ChEBI" id="CHEBI:57856"/>
        <dbReference type="ChEBI" id="CHEBI:59789"/>
        <dbReference type="ChEBI" id="CHEBI:90596"/>
        <dbReference type="ChEBI" id="CHEBI:90598"/>
        <dbReference type="EC" id="2.1.1.77"/>
    </reaction>
</comment>
<evidence type="ECO:0000256" key="2">
    <source>
        <dbReference type="ARBA" id="ARBA00005369"/>
    </source>
</evidence>
<keyword evidence="3 7" id="KW-0963">Cytoplasm</keyword>
<organism evidence="8 9">
    <name type="scientific">Candidatus Danuiimicrobium aquiferis</name>
    <dbReference type="NCBI Taxonomy" id="1801832"/>
    <lineage>
        <taxon>Bacteria</taxon>
        <taxon>Pseudomonadati</taxon>
        <taxon>Candidatus Omnitrophota</taxon>
        <taxon>Candidatus Danuiimicrobium</taxon>
    </lineage>
</organism>
<dbReference type="NCBIfam" id="TIGR00080">
    <property type="entry name" value="pimt"/>
    <property type="match status" value="1"/>
</dbReference>
<dbReference type="GO" id="GO:0030091">
    <property type="term" value="P:protein repair"/>
    <property type="evidence" value="ECO:0007669"/>
    <property type="project" value="UniProtKB-UniRule"/>
</dbReference>
<sequence>MKSPVIKHLFPFVIFGIVFYSVRVMAVEDRYQTDRFEMVKLQIEARGVRDPAVLEAMKRVKRHEFVPAELQAVAYTDGPLPIGEAQTISQPYIVALMTELLELHGGEKILEIGTGSGYQAAVLAEIVAHVYTIEIIPALAKRACETLERLGYRNISVHEGDGHAGWPEEVPFDAMIVTAAPEQIPENLISQLKIGGRMVIPVGRYPNQMLYQIRKTNEGVVKKEVIPVLFVPMTSQEKR</sequence>
<dbReference type="CDD" id="cd02440">
    <property type="entry name" value="AdoMet_MTases"/>
    <property type="match status" value="1"/>
</dbReference>
<feature type="active site" evidence="7">
    <location>
        <position position="89"/>
    </location>
</feature>
<dbReference type="HAMAP" id="MF_00090">
    <property type="entry name" value="PIMT"/>
    <property type="match status" value="1"/>
</dbReference>
<comment type="subcellular location">
    <subcellularLocation>
        <location evidence="1 7">Cytoplasm</location>
    </subcellularLocation>
</comment>
<proteinExistence type="inferred from homology"/>
<dbReference type="GO" id="GO:0005737">
    <property type="term" value="C:cytoplasm"/>
    <property type="evidence" value="ECO:0007669"/>
    <property type="project" value="UniProtKB-SubCell"/>
</dbReference>
<dbReference type="AlphaFoldDB" id="A0A1G1KWE1"/>
<dbReference type="InterPro" id="IPR000682">
    <property type="entry name" value="PCMT"/>
</dbReference>
<evidence type="ECO:0000313" key="8">
    <source>
        <dbReference type="EMBL" id="OGW97237.1"/>
    </source>
</evidence>
<dbReference type="EC" id="2.1.1.77" evidence="7"/>
<comment type="similarity">
    <text evidence="2 7">Belongs to the methyltransferase superfamily. L-isoaspartyl/D-aspartyl protein methyltransferase family.</text>
</comment>
<keyword evidence="4 7" id="KW-0489">Methyltransferase</keyword>
<evidence type="ECO:0000313" key="9">
    <source>
        <dbReference type="Proteomes" id="UP000178187"/>
    </source>
</evidence>
<dbReference type="Pfam" id="PF01135">
    <property type="entry name" value="PCMT"/>
    <property type="match status" value="1"/>
</dbReference>
<dbReference type="NCBIfam" id="NF001453">
    <property type="entry name" value="PRK00312.1"/>
    <property type="match status" value="1"/>
</dbReference>
<keyword evidence="6 7" id="KW-0949">S-adenosyl-L-methionine</keyword>
<reference evidence="8 9" key="1">
    <citation type="journal article" date="2016" name="Nat. Commun.">
        <title>Thousands of microbial genomes shed light on interconnected biogeochemical processes in an aquifer system.</title>
        <authorList>
            <person name="Anantharaman K."/>
            <person name="Brown C.T."/>
            <person name="Hug L.A."/>
            <person name="Sharon I."/>
            <person name="Castelle C.J."/>
            <person name="Probst A.J."/>
            <person name="Thomas B.C."/>
            <person name="Singh A."/>
            <person name="Wilkins M.J."/>
            <person name="Karaoz U."/>
            <person name="Brodie E.L."/>
            <person name="Williams K.H."/>
            <person name="Hubbard S.S."/>
            <person name="Banfield J.F."/>
        </authorList>
    </citation>
    <scope>NUCLEOTIDE SEQUENCE [LARGE SCALE GENOMIC DNA]</scope>
</reference>
<evidence type="ECO:0000256" key="6">
    <source>
        <dbReference type="ARBA" id="ARBA00022691"/>
    </source>
</evidence>
<keyword evidence="5 7" id="KW-0808">Transferase</keyword>
<dbReference type="PANTHER" id="PTHR11579:SF0">
    <property type="entry name" value="PROTEIN-L-ISOASPARTATE(D-ASPARTATE) O-METHYLTRANSFERASE"/>
    <property type="match status" value="1"/>
</dbReference>
<evidence type="ECO:0000256" key="3">
    <source>
        <dbReference type="ARBA" id="ARBA00022490"/>
    </source>
</evidence>
<evidence type="ECO:0000256" key="4">
    <source>
        <dbReference type="ARBA" id="ARBA00022603"/>
    </source>
</evidence>
<evidence type="ECO:0000256" key="5">
    <source>
        <dbReference type="ARBA" id="ARBA00022679"/>
    </source>
</evidence>